<evidence type="ECO:0000313" key="3">
    <source>
        <dbReference type="Proteomes" id="UP000782519"/>
    </source>
</evidence>
<reference evidence="2" key="1">
    <citation type="submission" date="2020-07" db="EMBL/GenBank/DDBJ databases">
        <title>Huge and variable diversity of episymbiotic CPR bacteria and DPANN archaea in groundwater ecosystems.</title>
        <authorList>
            <person name="He C.Y."/>
            <person name="Keren R."/>
            <person name="Whittaker M."/>
            <person name="Farag I.F."/>
            <person name="Doudna J."/>
            <person name="Cate J.H.D."/>
            <person name="Banfield J.F."/>
        </authorList>
    </citation>
    <scope>NUCLEOTIDE SEQUENCE</scope>
    <source>
        <strain evidence="2">NC_groundwater_1818_Pr3_B-0.1um_66_35</strain>
    </source>
</reference>
<dbReference type="Proteomes" id="UP000782519">
    <property type="component" value="Unassembled WGS sequence"/>
</dbReference>
<keyword evidence="1" id="KW-0812">Transmembrane</keyword>
<feature type="transmembrane region" description="Helical" evidence="1">
    <location>
        <begin position="6"/>
        <end position="27"/>
    </location>
</feature>
<keyword evidence="1" id="KW-0472">Membrane</keyword>
<evidence type="ECO:0000256" key="1">
    <source>
        <dbReference type="SAM" id="Phobius"/>
    </source>
</evidence>
<keyword evidence="1" id="KW-1133">Transmembrane helix</keyword>
<accession>A0A933RXT3</accession>
<gene>
    <name evidence="2" type="ORF">HZA66_03315</name>
</gene>
<comment type="caution">
    <text evidence="2">The sequence shown here is derived from an EMBL/GenBank/DDBJ whole genome shotgun (WGS) entry which is preliminary data.</text>
</comment>
<protein>
    <submittedName>
        <fullName evidence="2">VanZ family protein</fullName>
    </submittedName>
</protein>
<dbReference type="AlphaFoldDB" id="A0A933RXT3"/>
<sequence length="120" mass="12919">MLNLNVLLRALAVLAPIILVILTIVPAAERPVTVLPHDLEHFAAFCLTGLIYGFVFARRLGLLLVLAVGFAAVIEVLQIPLATRHARWEDLLVDSAALCLGVLLGRLARTVAPRPASLPE</sequence>
<feature type="transmembrane region" description="Helical" evidence="1">
    <location>
        <begin position="39"/>
        <end position="56"/>
    </location>
</feature>
<evidence type="ECO:0000313" key="2">
    <source>
        <dbReference type="EMBL" id="MBI5128448.1"/>
    </source>
</evidence>
<organism evidence="2 3">
    <name type="scientific">Rhodopseudomonas palustris</name>
    <dbReference type="NCBI Taxonomy" id="1076"/>
    <lineage>
        <taxon>Bacteria</taxon>
        <taxon>Pseudomonadati</taxon>
        <taxon>Pseudomonadota</taxon>
        <taxon>Alphaproteobacteria</taxon>
        <taxon>Hyphomicrobiales</taxon>
        <taxon>Nitrobacteraceae</taxon>
        <taxon>Rhodopseudomonas</taxon>
    </lineage>
</organism>
<name>A0A933RXT3_RHOPL</name>
<proteinExistence type="predicted"/>
<feature type="transmembrane region" description="Helical" evidence="1">
    <location>
        <begin position="62"/>
        <end position="79"/>
    </location>
</feature>
<dbReference type="EMBL" id="JACRJB010000010">
    <property type="protein sequence ID" value="MBI5128448.1"/>
    <property type="molecule type" value="Genomic_DNA"/>
</dbReference>